<keyword evidence="4" id="KW-1185">Reference proteome</keyword>
<dbReference type="Proteomes" id="UP000265643">
    <property type="component" value="Unassembled WGS sequence"/>
</dbReference>
<gene>
    <name evidence="3" type="ORF">KGMB01110_21660</name>
</gene>
<dbReference type="NCBIfam" id="TIGR03057">
    <property type="entry name" value="xxxLxxG_by_4"/>
    <property type="match status" value="2"/>
</dbReference>
<feature type="compositionally biased region" description="Low complexity" evidence="1">
    <location>
        <begin position="33"/>
        <end position="56"/>
    </location>
</feature>
<evidence type="ECO:0000313" key="4">
    <source>
        <dbReference type="Proteomes" id="UP000265643"/>
    </source>
</evidence>
<accession>A0A391P3F5</accession>
<proteinExistence type="predicted"/>
<name>A0A391P3F5_9FIRM</name>
<keyword evidence="2" id="KW-0732">Signal</keyword>
<feature type="signal peptide" evidence="2">
    <location>
        <begin position="1"/>
        <end position="30"/>
    </location>
</feature>
<evidence type="ECO:0000313" key="3">
    <source>
        <dbReference type="EMBL" id="GCA67730.1"/>
    </source>
</evidence>
<comment type="caution">
    <text evidence="3">The sequence shown here is derived from an EMBL/GenBank/DDBJ whole genome shotgun (WGS) entry which is preliminary data.</text>
</comment>
<dbReference type="AlphaFoldDB" id="A0A391P3F5"/>
<evidence type="ECO:0000256" key="2">
    <source>
        <dbReference type="SAM" id="SignalP"/>
    </source>
</evidence>
<evidence type="ECO:0000256" key="1">
    <source>
        <dbReference type="SAM" id="MobiDB-lite"/>
    </source>
</evidence>
<feature type="region of interest" description="Disordered" evidence="1">
    <location>
        <begin position="33"/>
        <end position="59"/>
    </location>
</feature>
<dbReference type="InterPro" id="IPR023908">
    <property type="entry name" value="xxxLxxG_rpt"/>
</dbReference>
<protein>
    <recommendedName>
        <fullName evidence="5">X-X-X-Leu-X-X-Gly heptad repeats</fullName>
    </recommendedName>
</protein>
<feature type="chain" id="PRO_5039245838" description="X-X-X-Leu-X-X-Gly heptad repeats" evidence="2">
    <location>
        <begin position="31"/>
        <end position="699"/>
    </location>
</feature>
<evidence type="ECO:0008006" key="5">
    <source>
        <dbReference type="Google" id="ProtNLM"/>
    </source>
</evidence>
<organism evidence="3 4">
    <name type="scientific">Mediterraneibacter butyricigenes</name>
    <dbReference type="NCBI Taxonomy" id="2316025"/>
    <lineage>
        <taxon>Bacteria</taxon>
        <taxon>Bacillati</taxon>
        <taxon>Bacillota</taxon>
        <taxon>Clostridia</taxon>
        <taxon>Lachnospirales</taxon>
        <taxon>Lachnospiraceae</taxon>
        <taxon>Mediterraneibacter</taxon>
    </lineage>
</organism>
<dbReference type="RefSeq" id="WP_119298381.1">
    <property type="nucleotide sequence ID" value="NZ_BHGK01000001.1"/>
</dbReference>
<reference evidence="4" key="1">
    <citation type="submission" date="2018-09" db="EMBL/GenBank/DDBJ databases">
        <title>Draft Genome Sequence of Mediterraneibacter sp. KCTC 15684.</title>
        <authorList>
            <person name="Kim J.S."/>
            <person name="Han K.I."/>
            <person name="Suh M.K."/>
            <person name="Lee K.C."/>
            <person name="Eom M.K."/>
            <person name="Lee J.H."/>
            <person name="Park S.H."/>
            <person name="Kang S.W."/>
            <person name="Park J.E."/>
            <person name="Oh B.S."/>
            <person name="Yu S.Y."/>
            <person name="Choi S.H."/>
            <person name="Lee D.H."/>
            <person name="Yoon H."/>
            <person name="Kim B."/>
            <person name="Yang S.J."/>
            <person name="Lee J.S."/>
        </authorList>
    </citation>
    <scope>NUCLEOTIDE SEQUENCE [LARGE SCALE GENOMIC DNA]</scope>
    <source>
        <strain evidence="4">KCTC 15684</strain>
    </source>
</reference>
<dbReference type="EMBL" id="BHGK01000001">
    <property type="protein sequence ID" value="GCA67730.1"/>
    <property type="molecule type" value="Genomic_DNA"/>
</dbReference>
<sequence>MKNREFRALMAGALLAALVAGGLTSVPTYAKETTTATTTQTQTDTTDSSAQSSAAATKDETVYAKVDQSGTVKSIIVSDQLRNIGSASSVSDISDLKDIKNVKGDEKFKTDGNQLTWSADGSDIVYQGTTDKELPVGVNVTYTLDGQTISASDLEGKSGHLKVRYQYENKTGSSQAYVPFMMVTGLVLDQDSFENITVDNGKLISDGERNMVIGYGLPGMEAELGTSDIDIPDYFEYEADVTDYSAPEGITVATNDVFNQLDTDDMNDIDDLKDSLHQLEDASNQLVEGSGELKDGIDLLNSSTGTLVDGVNALADGSKTLATGATTLNTNLATAAEKTSSELLPGIQKLDSGVAGMEAQMAEPIQKLSAGTKNLSAGAAQVKAGTSGINAALNQGTTLEDGTQIPALNVLAAKTAADAQNLAQTIAAGSAVTTSAQDVANGNGGTQDALNTLYSVLNSLDPESAEYASVQAAISSLESDQAARTSAANELDSQIQTQSENVAAAQATLADSAKGVAQEAGIVNSVVSSLSSAASQTDAGMDQVQSGADELNEGINGEKGLIAQVSGGIGQLKAGTSLLLAGVDGDEGLAAGLNALSAGAGQLDTGAATLSTGLGTLQSGSGELVSGIGQLASGAATLNEGMIQFDEEGIDKLVDVFDGDVEKVLDKMNDMIDASKSYKNFSGISDQMDGSVKFIFVTE</sequence>